<dbReference type="Gene3D" id="3.40.50.10140">
    <property type="entry name" value="Toll/interleukin-1 receptor homology (TIR) domain"/>
    <property type="match status" value="1"/>
</dbReference>
<feature type="transmembrane region" description="Helical" evidence="13">
    <location>
        <begin position="565"/>
        <end position="587"/>
    </location>
</feature>
<dbReference type="GO" id="GO:0045087">
    <property type="term" value="P:innate immune response"/>
    <property type="evidence" value="ECO:0007669"/>
    <property type="project" value="UniProtKB-KW"/>
</dbReference>
<evidence type="ECO:0000256" key="6">
    <source>
        <dbReference type="ARBA" id="ARBA00022729"/>
    </source>
</evidence>
<keyword evidence="8" id="KW-0391">Immunity</keyword>
<keyword evidence="6" id="KW-0732">Signal</keyword>
<feature type="transmembrane region" description="Helical" evidence="13">
    <location>
        <begin position="453"/>
        <end position="470"/>
    </location>
</feature>
<evidence type="ECO:0000313" key="15">
    <source>
        <dbReference type="EMBL" id="AFV93995.1"/>
    </source>
</evidence>
<dbReference type="PANTHER" id="PTHR24365:SF530">
    <property type="entry name" value="MSTPROX-RELATED"/>
    <property type="match status" value="1"/>
</dbReference>
<evidence type="ECO:0000256" key="8">
    <source>
        <dbReference type="ARBA" id="ARBA00022859"/>
    </source>
</evidence>
<evidence type="ECO:0000256" key="13">
    <source>
        <dbReference type="SAM" id="Phobius"/>
    </source>
</evidence>
<comment type="subcellular location">
    <subcellularLocation>
        <location evidence="1">Membrane</location>
        <topology evidence="1">Single-pass type I membrane protein</topology>
    </subcellularLocation>
</comment>
<keyword evidence="5 13" id="KW-0812">Transmembrane</keyword>
<proteinExistence type="evidence at transcript level"/>
<dbReference type="InterPro" id="IPR017241">
    <property type="entry name" value="Toll-like_receptor"/>
</dbReference>
<dbReference type="InterPro" id="IPR032675">
    <property type="entry name" value="LRR_dom_sf"/>
</dbReference>
<dbReference type="PIRSF" id="PIRSF037595">
    <property type="entry name" value="Toll-like_receptor"/>
    <property type="match status" value="1"/>
</dbReference>
<dbReference type="Pfam" id="PF13676">
    <property type="entry name" value="TIR_2"/>
    <property type="match status" value="1"/>
</dbReference>
<evidence type="ECO:0000256" key="5">
    <source>
        <dbReference type="ARBA" id="ARBA00022692"/>
    </source>
</evidence>
<dbReference type="EMBL" id="JQ910652">
    <property type="protein sequence ID" value="AFV93995.1"/>
    <property type="molecule type" value="mRNA"/>
</dbReference>
<dbReference type="Gene3D" id="3.80.10.10">
    <property type="entry name" value="Ribonuclease Inhibitor"/>
    <property type="match status" value="1"/>
</dbReference>
<keyword evidence="7" id="KW-0677">Repeat</keyword>
<dbReference type="InterPro" id="IPR001611">
    <property type="entry name" value="Leu-rich_rpt"/>
</dbReference>
<reference evidence="15" key="1">
    <citation type="submission" date="2012-04" db="EMBL/GenBank/DDBJ databases">
        <authorList>
            <person name="Liu Y."/>
        </authorList>
    </citation>
    <scope>NUCLEOTIDE SEQUENCE</scope>
    <source>
        <tissue evidence="15">Midgut</tissue>
    </source>
</reference>
<dbReference type="SUPFAM" id="SSF52200">
    <property type="entry name" value="Toll/Interleukin receptor TIR domain"/>
    <property type="match status" value="1"/>
</dbReference>
<keyword evidence="12" id="KW-0325">Glycoprotein</keyword>
<evidence type="ECO:0000256" key="3">
    <source>
        <dbReference type="ARBA" id="ARBA00022588"/>
    </source>
</evidence>
<protein>
    <submittedName>
        <fullName evidence="15">Toll-9 receptor</fullName>
    </submittedName>
</protein>
<dbReference type="GO" id="GO:0004888">
    <property type="term" value="F:transmembrane signaling receptor activity"/>
    <property type="evidence" value="ECO:0007669"/>
    <property type="project" value="InterPro"/>
</dbReference>
<keyword evidence="9 13" id="KW-1133">Transmembrane helix</keyword>
<keyword evidence="10 13" id="KW-0472">Membrane</keyword>
<feature type="transmembrane region" description="Helical" evidence="13">
    <location>
        <begin position="212"/>
        <end position="233"/>
    </location>
</feature>
<evidence type="ECO:0000259" key="14">
    <source>
        <dbReference type="PROSITE" id="PS50104"/>
    </source>
</evidence>
<accession>K7SV96</accession>
<dbReference type="SMART" id="SM00255">
    <property type="entry name" value="TIR"/>
    <property type="match status" value="1"/>
</dbReference>
<dbReference type="GO" id="GO:0005886">
    <property type="term" value="C:plasma membrane"/>
    <property type="evidence" value="ECO:0007669"/>
    <property type="project" value="TreeGrafter"/>
</dbReference>
<keyword evidence="3" id="KW-0399">Innate immunity</keyword>
<evidence type="ECO:0000256" key="4">
    <source>
        <dbReference type="ARBA" id="ARBA00022614"/>
    </source>
</evidence>
<feature type="domain" description="TIR" evidence="14">
    <location>
        <begin position="626"/>
        <end position="768"/>
    </location>
</feature>
<name>K7SV96_LOCMI</name>
<keyword evidence="11 15" id="KW-0675">Receptor</keyword>
<organism evidence="15">
    <name type="scientific">Locusta migratoria manilensis</name>
    <name type="common">Oriental migratory locust</name>
    <dbReference type="NCBI Taxonomy" id="229990"/>
    <lineage>
        <taxon>Eukaryota</taxon>
        <taxon>Metazoa</taxon>
        <taxon>Ecdysozoa</taxon>
        <taxon>Arthropoda</taxon>
        <taxon>Hexapoda</taxon>
        <taxon>Insecta</taxon>
        <taxon>Pterygota</taxon>
        <taxon>Neoptera</taxon>
        <taxon>Polyneoptera</taxon>
        <taxon>Orthoptera</taxon>
        <taxon>Caelifera</taxon>
        <taxon>Acrididea</taxon>
        <taxon>Acridomorpha</taxon>
        <taxon>Acridoidea</taxon>
        <taxon>Acrididae</taxon>
        <taxon>Oedipodinae</taxon>
        <taxon>Locusta</taxon>
    </lineage>
</organism>
<dbReference type="FunFam" id="3.40.50.10140:FF:000001">
    <property type="entry name" value="Toll-like receptor 2"/>
    <property type="match status" value="1"/>
</dbReference>
<evidence type="ECO:0000256" key="10">
    <source>
        <dbReference type="ARBA" id="ARBA00023136"/>
    </source>
</evidence>
<evidence type="ECO:0000256" key="12">
    <source>
        <dbReference type="ARBA" id="ARBA00023180"/>
    </source>
</evidence>
<dbReference type="PANTHER" id="PTHR24365">
    <property type="entry name" value="TOLL-LIKE RECEPTOR"/>
    <property type="match status" value="1"/>
</dbReference>
<evidence type="ECO:0000256" key="9">
    <source>
        <dbReference type="ARBA" id="ARBA00022989"/>
    </source>
</evidence>
<evidence type="ECO:0000256" key="11">
    <source>
        <dbReference type="ARBA" id="ARBA00023170"/>
    </source>
</evidence>
<feature type="non-terminal residue" evidence="15">
    <location>
        <position position="1"/>
    </location>
</feature>
<evidence type="ECO:0000256" key="7">
    <source>
        <dbReference type="ARBA" id="ARBA00022737"/>
    </source>
</evidence>
<dbReference type="Pfam" id="PF13855">
    <property type="entry name" value="LRR_8"/>
    <property type="match status" value="1"/>
</dbReference>
<dbReference type="InterPro" id="IPR000157">
    <property type="entry name" value="TIR_dom"/>
</dbReference>
<evidence type="ECO:0000256" key="1">
    <source>
        <dbReference type="ARBA" id="ARBA00004479"/>
    </source>
</evidence>
<dbReference type="SMART" id="SM00369">
    <property type="entry name" value="LRR_TYP"/>
    <property type="match status" value="4"/>
</dbReference>
<sequence>FLTTVPRYFGRSPKVLKITQHRITKLSSKSFRGLERLEELEISDGRLFEISDDAFSSLRHLRAVNLSHNELSLVPRDAFAACARLEQLDLSWNPLVLPSRGAALASPSLAALDVSSCGLSRLPERALALLPALSELRLRDNGLRQVSACALPPDHRLVLLDVDPGVEWLACAPQPEVSTAAGRGRPAREQPPPGDHWLGLAQLALVPSLEQWVFLTVAALVVVLLLACIRRACKPEERPKEHMYEILGGNQAAHLPVAPYTDLRISRISTSTCETFGDSARVSMADGESRQYLPNYFPTATCLTVLISTTLSSCVKAGGKYPDGDQASTHKFQNLHVPLELSDANVADNLTTNRHNSSYIGSQSHIIFTKVIHITRFKGLPCHFQTSDFPTVKRQTFFNLQPTGRYTFSQEPCISFGCKLRKVFSFIVRKSDHLKMTAEPVETSHVNYHIIKLNCLFSFNYIISIFYFNICTVADGMLYQETSPCMEKCRKESKYNENLQQMIDYLNSSRKAEDINLEIIGWNEGAYRCLDNSGRRNIENFKFEDWQCFPNDKMGYTTPEEQITATWKIVVIVVSCVIVLMLGICYWKWRYIYQFGRAVRSATMLRLLDDEKDKPNKAESNGHSNFSYDVFISYSDPNRQWVLEELVPNFENGSDLKVCLHERDFQVGLSILENIISCMDQSRILLLVISQAFLRSQWCQFELHMAQHRLLETRREDLILVLLEEIPTSRRPKMLRYLMLTKTYIQWPGYDAGAEELKMFWKRLRRAVLLPRMMQNQDTFA</sequence>
<dbReference type="AlphaFoldDB" id="K7SV96"/>
<dbReference type="GO" id="GO:0002224">
    <property type="term" value="P:toll-like receptor signaling pathway"/>
    <property type="evidence" value="ECO:0007669"/>
    <property type="project" value="InterPro"/>
</dbReference>
<comment type="similarity">
    <text evidence="2">Belongs to the Toll-like receptor family.</text>
</comment>
<dbReference type="InterPro" id="IPR003591">
    <property type="entry name" value="Leu-rich_rpt_typical-subtyp"/>
</dbReference>
<evidence type="ECO:0000256" key="2">
    <source>
        <dbReference type="ARBA" id="ARBA00009634"/>
    </source>
</evidence>
<keyword evidence="4" id="KW-0433">Leucine-rich repeat</keyword>
<dbReference type="InterPro" id="IPR035897">
    <property type="entry name" value="Toll_tir_struct_dom_sf"/>
</dbReference>
<dbReference type="PROSITE" id="PS50104">
    <property type="entry name" value="TIR"/>
    <property type="match status" value="1"/>
</dbReference>
<dbReference type="SUPFAM" id="SSF52058">
    <property type="entry name" value="L domain-like"/>
    <property type="match status" value="1"/>
</dbReference>